<feature type="transmembrane region" description="Helical" evidence="1">
    <location>
        <begin position="14"/>
        <end position="35"/>
    </location>
</feature>
<evidence type="ECO:0000313" key="3">
    <source>
        <dbReference type="Proteomes" id="UP000680206"/>
    </source>
</evidence>
<accession>A0ABS3S8E9</accession>
<sequence length="236" mass="24796">MGNLSLRGMLSRRIGAAIVLLSGTGLVLIGVLMSVRIAPDGVRDLHAYEAAPRCAAAPAKPAECRWTEPFTVAGIHLTSGRNDSDRAYLTSADGTRWKTEYANRKPLIGDLEKGDRVTGTVWRGLLTEIARGGASQRTQDAPADMRARVLILALIVVPAGLLTAVAGAWRLVRSAPTTGMTATLGLGLVLFCAGLVSPVIGGEDLVGVAAVWLPVAVVSSGIAIWYTRHKREPAPA</sequence>
<evidence type="ECO:0000256" key="1">
    <source>
        <dbReference type="SAM" id="Phobius"/>
    </source>
</evidence>
<dbReference type="EMBL" id="JAGEPF010000044">
    <property type="protein sequence ID" value="MBO2465289.1"/>
    <property type="molecule type" value="Genomic_DNA"/>
</dbReference>
<gene>
    <name evidence="2" type="ORF">J4709_47790</name>
</gene>
<name>A0ABS3S8E9_9ACTN</name>
<dbReference type="Proteomes" id="UP000680206">
    <property type="component" value="Unassembled WGS sequence"/>
</dbReference>
<keyword evidence="1" id="KW-0472">Membrane</keyword>
<evidence type="ECO:0008006" key="4">
    <source>
        <dbReference type="Google" id="ProtNLM"/>
    </source>
</evidence>
<comment type="caution">
    <text evidence="2">The sequence shown here is derived from an EMBL/GenBank/DDBJ whole genome shotgun (WGS) entry which is preliminary data.</text>
</comment>
<organism evidence="2 3">
    <name type="scientific">Actinomadura violacea</name>
    <dbReference type="NCBI Taxonomy" id="2819934"/>
    <lineage>
        <taxon>Bacteria</taxon>
        <taxon>Bacillati</taxon>
        <taxon>Actinomycetota</taxon>
        <taxon>Actinomycetes</taxon>
        <taxon>Streptosporangiales</taxon>
        <taxon>Thermomonosporaceae</taxon>
        <taxon>Actinomadura</taxon>
    </lineage>
</organism>
<feature type="transmembrane region" description="Helical" evidence="1">
    <location>
        <begin position="149"/>
        <end position="169"/>
    </location>
</feature>
<evidence type="ECO:0000313" key="2">
    <source>
        <dbReference type="EMBL" id="MBO2465289.1"/>
    </source>
</evidence>
<feature type="transmembrane region" description="Helical" evidence="1">
    <location>
        <begin position="181"/>
        <end position="200"/>
    </location>
</feature>
<proteinExistence type="predicted"/>
<feature type="transmembrane region" description="Helical" evidence="1">
    <location>
        <begin position="206"/>
        <end position="226"/>
    </location>
</feature>
<keyword evidence="3" id="KW-1185">Reference proteome</keyword>
<dbReference type="RefSeq" id="WP_208252135.1">
    <property type="nucleotide sequence ID" value="NZ_JAGEPF010000044.1"/>
</dbReference>
<keyword evidence="1" id="KW-0812">Transmembrane</keyword>
<protein>
    <recommendedName>
        <fullName evidence="4">Integral membrane protein</fullName>
    </recommendedName>
</protein>
<reference evidence="2 3" key="1">
    <citation type="submission" date="2021-03" db="EMBL/GenBank/DDBJ databases">
        <title>Actinomadura violae sp. nov., isolated from lichen in Thailand.</title>
        <authorList>
            <person name="Kanchanasin P."/>
            <person name="Saeng-In P."/>
            <person name="Phongsopitanun W."/>
            <person name="Yuki M."/>
            <person name="Kudo T."/>
            <person name="Ohkuma M."/>
            <person name="Tanasupawat S."/>
        </authorList>
    </citation>
    <scope>NUCLEOTIDE SEQUENCE [LARGE SCALE GENOMIC DNA]</scope>
    <source>
        <strain evidence="2 3">LCR2-06</strain>
    </source>
</reference>
<keyword evidence="1" id="KW-1133">Transmembrane helix</keyword>